<dbReference type="AlphaFoldDB" id="A0AAD4KFI4"/>
<keyword evidence="2" id="KW-1185">Reference proteome</keyword>
<reference evidence="1" key="1">
    <citation type="submission" date="2021-12" db="EMBL/GenBank/DDBJ databases">
        <title>Convergent genome expansion in fungi linked to evolution of root-endophyte symbiosis.</title>
        <authorList>
            <consortium name="DOE Joint Genome Institute"/>
            <person name="Ke Y.-H."/>
            <person name="Bonito G."/>
            <person name="Liao H.-L."/>
            <person name="Looney B."/>
            <person name="Rojas-Flechas A."/>
            <person name="Nash J."/>
            <person name="Hameed K."/>
            <person name="Schadt C."/>
            <person name="Martin F."/>
            <person name="Crous P.W."/>
            <person name="Miettinen O."/>
            <person name="Magnuson J.K."/>
            <person name="Labbe J."/>
            <person name="Jacobson D."/>
            <person name="Doktycz M.J."/>
            <person name="Veneault-Fourrey C."/>
            <person name="Kuo A."/>
            <person name="Mondo S."/>
            <person name="Calhoun S."/>
            <person name="Riley R."/>
            <person name="Ohm R."/>
            <person name="LaButti K."/>
            <person name="Andreopoulos B."/>
            <person name="Pangilinan J."/>
            <person name="Nolan M."/>
            <person name="Tritt A."/>
            <person name="Clum A."/>
            <person name="Lipzen A."/>
            <person name="Daum C."/>
            <person name="Barry K."/>
            <person name="Grigoriev I.V."/>
            <person name="Vilgalys R."/>
        </authorList>
    </citation>
    <scope>NUCLEOTIDE SEQUENCE</scope>
    <source>
        <strain evidence="1">PMI_201</strain>
    </source>
</reference>
<dbReference type="GeneID" id="70247453"/>
<evidence type="ECO:0000313" key="2">
    <source>
        <dbReference type="Proteomes" id="UP001201262"/>
    </source>
</evidence>
<comment type="caution">
    <text evidence="1">The sequence shown here is derived from an EMBL/GenBank/DDBJ whole genome shotgun (WGS) entry which is preliminary data.</text>
</comment>
<organism evidence="1 2">
    <name type="scientific">Talaromyces proteolyticus</name>
    <dbReference type="NCBI Taxonomy" id="1131652"/>
    <lineage>
        <taxon>Eukaryota</taxon>
        <taxon>Fungi</taxon>
        <taxon>Dikarya</taxon>
        <taxon>Ascomycota</taxon>
        <taxon>Pezizomycotina</taxon>
        <taxon>Eurotiomycetes</taxon>
        <taxon>Eurotiomycetidae</taxon>
        <taxon>Eurotiales</taxon>
        <taxon>Trichocomaceae</taxon>
        <taxon>Talaromyces</taxon>
        <taxon>Talaromyces sect. Bacilispori</taxon>
    </lineage>
</organism>
<gene>
    <name evidence="1" type="ORF">BGW36DRAFT_387786</name>
</gene>
<dbReference type="RefSeq" id="XP_046067245.1">
    <property type="nucleotide sequence ID" value="XM_046217166.1"/>
</dbReference>
<name>A0AAD4KFI4_9EURO</name>
<dbReference type="EMBL" id="JAJTJA010000012">
    <property type="protein sequence ID" value="KAH8691153.1"/>
    <property type="molecule type" value="Genomic_DNA"/>
</dbReference>
<sequence>MVRGALGALVCTHGFDRCSSAVNDQGERSRVNNSFSVCDRSVVVQLDLFATGSARLDSLVLGPFWLSLGRRLGGCLDGRSSLVTCLDTYLVGVACLAWLGGGRDILRHTVRQCGDGRLRRGRDNGRFDAALRRIIRVLAWNTGRIWFRRGRWRGF</sequence>
<dbReference type="Proteomes" id="UP001201262">
    <property type="component" value="Unassembled WGS sequence"/>
</dbReference>
<evidence type="ECO:0000313" key="1">
    <source>
        <dbReference type="EMBL" id="KAH8691153.1"/>
    </source>
</evidence>
<proteinExistence type="predicted"/>
<protein>
    <submittedName>
        <fullName evidence="1">Uncharacterized protein</fullName>
    </submittedName>
</protein>
<accession>A0AAD4KFI4</accession>